<dbReference type="Proteomes" id="UP000256328">
    <property type="component" value="Unassembled WGS sequence"/>
</dbReference>
<keyword evidence="2" id="KW-1185">Reference proteome</keyword>
<name>A0A3D8QTR8_9HELO</name>
<dbReference type="AlphaFoldDB" id="A0A3D8QTR8"/>
<accession>A0A3D8QTR8</accession>
<evidence type="ECO:0000313" key="2">
    <source>
        <dbReference type="Proteomes" id="UP000256328"/>
    </source>
</evidence>
<sequence>MRILDPGTMNATECWWGAGDSSARILAHRSVEYLQRRTGIKAVLESGRHETVLRKLAAAQTTPTWLHGEPTGATGRRAVQDMHMLLKGMARLSPCFCPVAAEAGAPSGEILPTA</sequence>
<comment type="caution">
    <text evidence="1">The sequence shown here is derived from an EMBL/GenBank/DDBJ whole genome shotgun (WGS) entry which is preliminary data.</text>
</comment>
<organism evidence="1 2">
    <name type="scientific">Coleophoma crateriformis</name>
    <dbReference type="NCBI Taxonomy" id="565419"/>
    <lineage>
        <taxon>Eukaryota</taxon>
        <taxon>Fungi</taxon>
        <taxon>Dikarya</taxon>
        <taxon>Ascomycota</taxon>
        <taxon>Pezizomycotina</taxon>
        <taxon>Leotiomycetes</taxon>
        <taxon>Helotiales</taxon>
        <taxon>Dermateaceae</taxon>
        <taxon>Coleophoma</taxon>
    </lineage>
</organism>
<proteinExistence type="predicted"/>
<evidence type="ECO:0000313" key="1">
    <source>
        <dbReference type="EMBL" id="RDW65162.1"/>
    </source>
</evidence>
<gene>
    <name evidence="1" type="ORF">BP5796_09854</name>
</gene>
<protein>
    <submittedName>
        <fullName evidence="1">Uncharacterized protein</fullName>
    </submittedName>
</protein>
<dbReference type="EMBL" id="PDLN01000015">
    <property type="protein sequence ID" value="RDW65162.1"/>
    <property type="molecule type" value="Genomic_DNA"/>
</dbReference>
<reference evidence="1 2" key="1">
    <citation type="journal article" date="2018" name="IMA Fungus">
        <title>IMA Genome-F 9: Draft genome sequence of Annulohypoxylon stygium, Aspergillus mulundensis, Berkeleyomyces basicola (syn. Thielaviopsis basicola), Ceratocystis smalleyi, two Cercospora beticola strains, Coleophoma cylindrospora, Fusarium fracticaudum, Phialophora cf. hyalina, and Morchella septimelata.</title>
        <authorList>
            <person name="Wingfield B.D."/>
            <person name="Bills G.F."/>
            <person name="Dong Y."/>
            <person name="Huang W."/>
            <person name="Nel W.J."/>
            <person name="Swalarsk-Parry B.S."/>
            <person name="Vaghefi N."/>
            <person name="Wilken P.M."/>
            <person name="An Z."/>
            <person name="de Beer Z.W."/>
            <person name="De Vos L."/>
            <person name="Chen L."/>
            <person name="Duong T.A."/>
            <person name="Gao Y."/>
            <person name="Hammerbacher A."/>
            <person name="Kikkert J.R."/>
            <person name="Li Y."/>
            <person name="Li H."/>
            <person name="Li K."/>
            <person name="Li Q."/>
            <person name="Liu X."/>
            <person name="Ma X."/>
            <person name="Naidoo K."/>
            <person name="Pethybridge S.J."/>
            <person name="Sun J."/>
            <person name="Steenkamp E.T."/>
            <person name="van der Nest M.A."/>
            <person name="van Wyk S."/>
            <person name="Wingfield M.J."/>
            <person name="Xiong C."/>
            <person name="Yue Q."/>
            <person name="Zhang X."/>
        </authorList>
    </citation>
    <scope>NUCLEOTIDE SEQUENCE [LARGE SCALE GENOMIC DNA]</scope>
    <source>
        <strain evidence="1 2">BP5796</strain>
    </source>
</reference>